<protein>
    <submittedName>
        <fullName evidence="1">Uncharacterized protein</fullName>
    </submittedName>
</protein>
<gene>
    <name evidence="1" type="ORF">ABT39_MTgene1046</name>
</gene>
<organism evidence="1">
    <name type="scientific">Picea glauca</name>
    <name type="common">White spruce</name>
    <name type="synonym">Pinus glauca</name>
    <dbReference type="NCBI Taxonomy" id="3330"/>
    <lineage>
        <taxon>Eukaryota</taxon>
        <taxon>Viridiplantae</taxon>
        <taxon>Streptophyta</taxon>
        <taxon>Embryophyta</taxon>
        <taxon>Tracheophyta</taxon>
        <taxon>Spermatophyta</taxon>
        <taxon>Pinopsida</taxon>
        <taxon>Pinidae</taxon>
        <taxon>Conifers I</taxon>
        <taxon>Pinales</taxon>
        <taxon>Pinaceae</taxon>
        <taxon>Picea</taxon>
    </lineage>
</organism>
<comment type="caution">
    <text evidence="1">The sequence shown here is derived from an EMBL/GenBank/DDBJ whole genome shotgun (WGS) entry which is preliminary data.</text>
</comment>
<dbReference type="EMBL" id="LKAM01000001">
    <property type="protein sequence ID" value="KUM51200.1"/>
    <property type="molecule type" value="Genomic_DNA"/>
</dbReference>
<sequence length="115" mass="13195">MGIEPMSTLGGRSTYGLLFAYIDLRENLGRDNLCRYHLTNSFSCSSKALPPKHKNSQFTLEIIVPGRIRSKCTHDITYWFYSIYTKYSLQAPNLRLEWVSLCTPLLLNRTCLSPS</sequence>
<keyword evidence="1" id="KW-0496">Mitochondrion</keyword>
<geneLocation type="mitochondrion" evidence="1"/>
<reference evidence="1" key="1">
    <citation type="journal article" date="2015" name="Genome Biol. Evol.">
        <title>Organellar Genomes of White Spruce (Picea glauca): Assembly and Annotation.</title>
        <authorList>
            <person name="Jackman S.D."/>
            <person name="Warren R.L."/>
            <person name="Gibb E.A."/>
            <person name="Vandervalk B.P."/>
            <person name="Mohamadi H."/>
            <person name="Chu J."/>
            <person name="Raymond A."/>
            <person name="Pleasance S."/>
            <person name="Coope R."/>
            <person name="Wildung M.R."/>
            <person name="Ritland C.E."/>
            <person name="Bousquet J."/>
            <person name="Jones S.J."/>
            <person name="Bohlmann J."/>
            <person name="Birol I."/>
        </authorList>
    </citation>
    <scope>NUCLEOTIDE SEQUENCE [LARGE SCALE GENOMIC DNA]</scope>
    <source>
        <tissue evidence="1">Flushing bud</tissue>
    </source>
</reference>
<name>A0A117NJ92_PICGL</name>
<evidence type="ECO:0000313" key="1">
    <source>
        <dbReference type="EMBL" id="KUM51200.1"/>
    </source>
</evidence>
<dbReference type="AlphaFoldDB" id="A0A117NJ92"/>
<proteinExistence type="predicted"/>
<accession>A0A117NJ92</accession>